<dbReference type="AlphaFoldDB" id="A0A1Y2BWM4"/>
<accession>A0A1Y2BWM4</accession>
<dbReference type="EMBL" id="MCGO01000041">
    <property type="protein sequence ID" value="ORY39162.1"/>
    <property type="molecule type" value="Genomic_DNA"/>
</dbReference>
<evidence type="ECO:0000256" key="1">
    <source>
        <dbReference type="SAM" id="MobiDB-lite"/>
    </source>
</evidence>
<keyword evidence="3" id="KW-1185">Reference proteome</keyword>
<sequence>MATDNASPQHPNFMTPSEGQHAHTSYQPPLTCATTTTDQHLNHAFATFKSTLRTYLRTKRLSGASARRLFSSPTPPSSRPRLHSSSAQIRDSQLPQIPPTPTNVPTPLNHGPVETELPTEEELRILEEIAQTHTRAVRESNRARHD</sequence>
<comment type="caution">
    <text evidence="2">The sequence shown here is derived from an EMBL/GenBank/DDBJ whole genome shotgun (WGS) entry which is preliminary data.</text>
</comment>
<gene>
    <name evidence="2" type="ORF">BCR33DRAFT_720396</name>
</gene>
<protein>
    <submittedName>
        <fullName evidence="2">Uncharacterized protein</fullName>
    </submittedName>
</protein>
<name>A0A1Y2BWM4_9FUNG</name>
<evidence type="ECO:0000313" key="3">
    <source>
        <dbReference type="Proteomes" id="UP000193642"/>
    </source>
</evidence>
<dbReference type="Proteomes" id="UP000193642">
    <property type="component" value="Unassembled WGS sequence"/>
</dbReference>
<dbReference type="OrthoDB" id="10425888at2759"/>
<organism evidence="2 3">
    <name type="scientific">Rhizoclosmatium globosum</name>
    <dbReference type="NCBI Taxonomy" id="329046"/>
    <lineage>
        <taxon>Eukaryota</taxon>
        <taxon>Fungi</taxon>
        <taxon>Fungi incertae sedis</taxon>
        <taxon>Chytridiomycota</taxon>
        <taxon>Chytridiomycota incertae sedis</taxon>
        <taxon>Chytridiomycetes</taxon>
        <taxon>Chytridiales</taxon>
        <taxon>Chytriomycetaceae</taxon>
        <taxon>Rhizoclosmatium</taxon>
    </lineage>
</organism>
<evidence type="ECO:0000313" key="2">
    <source>
        <dbReference type="EMBL" id="ORY39162.1"/>
    </source>
</evidence>
<feature type="region of interest" description="Disordered" evidence="1">
    <location>
        <begin position="59"/>
        <end position="115"/>
    </location>
</feature>
<reference evidence="2 3" key="1">
    <citation type="submission" date="2016-07" db="EMBL/GenBank/DDBJ databases">
        <title>Pervasive Adenine N6-methylation of Active Genes in Fungi.</title>
        <authorList>
            <consortium name="DOE Joint Genome Institute"/>
            <person name="Mondo S.J."/>
            <person name="Dannebaum R.O."/>
            <person name="Kuo R.C."/>
            <person name="Labutti K."/>
            <person name="Haridas S."/>
            <person name="Kuo A."/>
            <person name="Salamov A."/>
            <person name="Ahrendt S.R."/>
            <person name="Lipzen A."/>
            <person name="Sullivan W."/>
            <person name="Andreopoulos W.B."/>
            <person name="Clum A."/>
            <person name="Lindquist E."/>
            <person name="Daum C."/>
            <person name="Ramamoorthy G.K."/>
            <person name="Gryganskyi A."/>
            <person name="Culley D."/>
            <person name="Magnuson J.K."/>
            <person name="James T.Y."/>
            <person name="O'Malley M.A."/>
            <person name="Stajich J.E."/>
            <person name="Spatafora J.W."/>
            <person name="Visel A."/>
            <person name="Grigoriev I.V."/>
        </authorList>
    </citation>
    <scope>NUCLEOTIDE SEQUENCE [LARGE SCALE GENOMIC DNA]</scope>
    <source>
        <strain evidence="2 3">JEL800</strain>
    </source>
</reference>
<proteinExistence type="predicted"/>
<feature type="region of interest" description="Disordered" evidence="1">
    <location>
        <begin position="1"/>
        <end position="31"/>
    </location>
</feature>